<proteinExistence type="inferred from homology"/>
<sequence length="474" mass="52424">MAFKTDLAERLELHGQRHLLRWWDDLSEAQRARLEAEIAAIDLEQIDRLIAEHVHGAAVATVPTDRVEPIEVIRLPETDGERVARRRAMELGEEALAAGEVGVILVAGGSGTRLGFDGPKGTFPIGPVSSASLFQIHAEKIVALGGRYGKQPPLYVMTSPENHDATVRFFDEHDRFGLERPRFFQQGQMPAVDRRTGKILLAAPDHVALSPDGHGGTLLAMAARGADAGPSCLDDMRERGVRTLFYFQVDNPMVEIADAAFLGLHRKADAEMSFKIVERRTPEEKVGVVVTIDGRPQVIEYSDLPPELAGKRRSDGQLEIWAGSIAIHVLERAFIERLVGQHRLPFHRAVKKVAHIDDSGATIKPAEPNAVKFEQFIFDALPEAERWSIVETDRAREFEPLKNATGPDSPATVHQRMSDLFGDWLEQAGAIVPRRPDGSAPFGIEISPLYALDPHELKAKLEPGLVIEKPIYLR</sequence>
<evidence type="ECO:0000256" key="3">
    <source>
        <dbReference type="ARBA" id="ARBA00022695"/>
    </source>
</evidence>
<dbReference type="Gene3D" id="3.90.550.10">
    <property type="entry name" value="Spore Coat Polysaccharide Biosynthesis Protein SpsA, Chain A"/>
    <property type="match status" value="1"/>
</dbReference>
<dbReference type="InterPro" id="IPR039741">
    <property type="entry name" value="UDP-sugar_pyrophosphorylase"/>
</dbReference>
<dbReference type="AlphaFoldDB" id="A0A1U7CKA9"/>
<dbReference type="PANTHER" id="PTHR11952:SF2">
    <property type="entry name" value="LD24639P"/>
    <property type="match status" value="1"/>
</dbReference>
<dbReference type="Proteomes" id="UP000186309">
    <property type="component" value="Chromosome"/>
</dbReference>
<dbReference type="PANTHER" id="PTHR11952">
    <property type="entry name" value="UDP- GLUCOSE PYROPHOSPHORYLASE"/>
    <property type="match status" value="1"/>
</dbReference>
<keyword evidence="5" id="KW-1185">Reference proteome</keyword>
<dbReference type="SUPFAM" id="SSF53448">
    <property type="entry name" value="Nucleotide-diphospho-sugar transferases"/>
    <property type="match status" value="1"/>
</dbReference>
<dbReference type="InterPro" id="IPR002618">
    <property type="entry name" value="UDPGP_fam"/>
</dbReference>
<dbReference type="KEGG" id="pbor:BSF38_00769"/>
<name>A0A1U7CKA9_9BACT</name>
<dbReference type="GO" id="GO:0070569">
    <property type="term" value="F:uridylyltransferase activity"/>
    <property type="evidence" value="ECO:0007669"/>
    <property type="project" value="InterPro"/>
</dbReference>
<evidence type="ECO:0000256" key="1">
    <source>
        <dbReference type="ARBA" id="ARBA00010401"/>
    </source>
</evidence>
<dbReference type="RefSeq" id="WP_076343541.1">
    <property type="nucleotide sequence ID" value="NZ_CP019082.1"/>
</dbReference>
<evidence type="ECO:0000256" key="2">
    <source>
        <dbReference type="ARBA" id="ARBA00022679"/>
    </source>
</evidence>
<dbReference type="EC" id="2.7.7.-" evidence="4"/>
<evidence type="ECO:0000313" key="4">
    <source>
        <dbReference type="EMBL" id="APW59347.1"/>
    </source>
</evidence>
<accession>A0A1U7CKA9</accession>
<comment type="similarity">
    <text evidence="1">Belongs to the UDPGP type 1 family.</text>
</comment>
<dbReference type="Pfam" id="PF01704">
    <property type="entry name" value="UDPGP"/>
    <property type="match status" value="1"/>
</dbReference>
<organism evidence="4 5">
    <name type="scientific">Paludisphaera borealis</name>
    <dbReference type="NCBI Taxonomy" id="1387353"/>
    <lineage>
        <taxon>Bacteria</taxon>
        <taxon>Pseudomonadati</taxon>
        <taxon>Planctomycetota</taxon>
        <taxon>Planctomycetia</taxon>
        <taxon>Isosphaerales</taxon>
        <taxon>Isosphaeraceae</taxon>
        <taxon>Paludisphaera</taxon>
    </lineage>
</organism>
<dbReference type="OrthoDB" id="9806910at2"/>
<dbReference type="STRING" id="1387353.BSF38_00769"/>
<reference evidence="5" key="1">
    <citation type="submission" date="2016-12" db="EMBL/GenBank/DDBJ databases">
        <title>Comparative genomics of four Isosphaeraceae planctomycetes: a common pool of plasmids and glycoside hydrolase genes.</title>
        <authorList>
            <person name="Ivanova A."/>
        </authorList>
    </citation>
    <scope>NUCLEOTIDE SEQUENCE [LARGE SCALE GENOMIC DNA]</scope>
    <source>
        <strain evidence="5">PX4</strain>
    </source>
</reference>
<dbReference type="CDD" id="cd04193">
    <property type="entry name" value="UDPGlcNAc_PPase"/>
    <property type="match status" value="1"/>
</dbReference>
<gene>
    <name evidence="4" type="ORF">BSF38_00769</name>
</gene>
<protein>
    <submittedName>
        <fullName evidence="4">Putative uridylyltransferase</fullName>
        <ecNumber evidence="4">2.7.7.-</ecNumber>
    </submittedName>
</protein>
<evidence type="ECO:0000313" key="5">
    <source>
        <dbReference type="Proteomes" id="UP000186309"/>
    </source>
</evidence>
<keyword evidence="2 4" id="KW-0808">Transferase</keyword>
<dbReference type="InterPro" id="IPR029044">
    <property type="entry name" value="Nucleotide-diphossugar_trans"/>
</dbReference>
<dbReference type="EMBL" id="CP019082">
    <property type="protein sequence ID" value="APW59347.1"/>
    <property type="molecule type" value="Genomic_DNA"/>
</dbReference>
<keyword evidence="3 4" id="KW-0548">Nucleotidyltransferase</keyword>